<feature type="transmembrane region" description="Helical" evidence="2">
    <location>
        <begin position="312"/>
        <end position="332"/>
    </location>
</feature>
<feature type="transmembrane region" description="Helical" evidence="2">
    <location>
        <begin position="140"/>
        <end position="162"/>
    </location>
</feature>
<evidence type="ECO:0000313" key="4">
    <source>
        <dbReference type="EMBL" id="CAE0507407.1"/>
    </source>
</evidence>
<reference evidence="4" key="1">
    <citation type="submission" date="2021-01" db="EMBL/GenBank/DDBJ databases">
        <authorList>
            <person name="Corre E."/>
            <person name="Pelletier E."/>
            <person name="Niang G."/>
            <person name="Scheremetjew M."/>
            <person name="Finn R."/>
            <person name="Kale V."/>
            <person name="Holt S."/>
            <person name="Cochrane G."/>
            <person name="Meng A."/>
            <person name="Brown T."/>
            <person name="Cohen L."/>
        </authorList>
    </citation>
    <scope>NUCLEOTIDE SEQUENCE</scope>
    <source>
        <strain evidence="4">CCMP1320</strain>
    </source>
</reference>
<keyword evidence="2" id="KW-0472">Membrane</keyword>
<feature type="transmembrane region" description="Helical" evidence="2">
    <location>
        <begin position="352"/>
        <end position="374"/>
    </location>
</feature>
<accession>A0A7S3RA85</accession>
<gene>
    <name evidence="4" type="ORF">DTER00134_LOCUS22484</name>
</gene>
<dbReference type="EMBL" id="HBIP01037161">
    <property type="protein sequence ID" value="CAE0507407.1"/>
    <property type="molecule type" value="Transcribed_RNA"/>
</dbReference>
<organism evidence="4">
    <name type="scientific">Dunaliella tertiolecta</name>
    <name type="common">Green alga</name>
    <dbReference type="NCBI Taxonomy" id="3047"/>
    <lineage>
        <taxon>Eukaryota</taxon>
        <taxon>Viridiplantae</taxon>
        <taxon>Chlorophyta</taxon>
        <taxon>core chlorophytes</taxon>
        <taxon>Chlorophyceae</taxon>
        <taxon>CS clade</taxon>
        <taxon>Chlamydomonadales</taxon>
        <taxon>Dunaliellaceae</taxon>
        <taxon>Dunaliella</taxon>
    </lineage>
</organism>
<feature type="transmembrane region" description="Helical" evidence="2">
    <location>
        <begin position="275"/>
        <end position="292"/>
    </location>
</feature>
<dbReference type="PANTHER" id="PTHR43592:SF15">
    <property type="entry name" value="CAAX AMINO TERMINAL PROTEASE FAMILY PROTEIN"/>
    <property type="match status" value="1"/>
</dbReference>
<dbReference type="GO" id="GO:0004175">
    <property type="term" value="F:endopeptidase activity"/>
    <property type="evidence" value="ECO:0007669"/>
    <property type="project" value="UniProtKB-ARBA"/>
</dbReference>
<feature type="transmembrane region" description="Helical" evidence="2">
    <location>
        <begin position="227"/>
        <end position="254"/>
    </location>
</feature>
<dbReference type="InterPro" id="IPR003675">
    <property type="entry name" value="Rce1/LyrA-like_dom"/>
</dbReference>
<keyword evidence="2" id="KW-1133">Transmembrane helix</keyword>
<proteinExistence type="predicted"/>
<feature type="domain" description="CAAX prenyl protease 2/Lysostaphin resistance protein A-like" evidence="3">
    <location>
        <begin position="279"/>
        <end position="364"/>
    </location>
</feature>
<sequence length="388" mass="41237">MQAPVLHSPCSRISSHIQASSGRSIHALHFRFVEQHNGPIHSRHTTQCDATSQLAPAAASTSASVPVVTILHQSKPAAKWGRGGSTSTRPQESKRGKEGASGGGGKGDDDEEEEKWGILDWSRFEGWDVPWGGAATAGGMALWFGSFVAVGFLVVPGIYGALGIKLSELQDKSQYVLVTQATATLVGLSVIRLVTAGPMKEAGEPQSKKDKLFNYSLAEPFRKPYGWATWGLLGLALAPVLVGVLATLLSTVGYEDAVGGRGTVDGVAGMIQLDVPTYLSLLSITGVLAPLLEETVFRGFLLTSLTKWLPTWAALVLSSLAFGLCHLSLRDLPVLTALGMLLGSTYVRSRNLLSPILIHGVWNSAVLTFLFVLAQSGIDLNQAISELR</sequence>
<dbReference type="GO" id="GO:0080120">
    <property type="term" value="P:CAAX-box protein maturation"/>
    <property type="evidence" value="ECO:0007669"/>
    <property type="project" value="UniProtKB-ARBA"/>
</dbReference>
<evidence type="ECO:0000256" key="2">
    <source>
        <dbReference type="SAM" id="Phobius"/>
    </source>
</evidence>
<name>A0A7S3RA85_DUNTE</name>
<dbReference type="Pfam" id="PF02517">
    <property type="entry name" value="Rce1-like"/>
    <property type="match status" value="1"/>
</dbReference>
<evidence type="ECO:0000256" key="1">
    <source>
        <dbReference type="SAM" id="MobiDB-lite"/>
    </source>
</evidence>
<keyword evidence="2" id="KW-0812">Transmembrane</keyword>
<evidence type="ECO:0000259" key="3">
    <source>
        <dbReference type="Pfam" id="PF02517"/>
    </source>
</evidence>
<dbReference type="PANTHER" id="PTHR43592">
    <property type="entry name" value="CAAX AMINO TERMINAL PROTEASE"/>
    <property type="match status" value="1"/>
</dbReference>
<protein>
    <recommendedName>
        <fullName evidence="3">CAAX prenyl protease 2/Lysostaphin resistance protein A-like domain-containing protein</fullName>
    </recommendedName>
</protein>
<dbReference type="AlphaFoldDB" id="A0A7S3RA85"/>
<feature type="region of interest" description="Disordered" evidence="1">
    <location>
        <begin position="74"/>
        <end position="113"/>
    </location>
</feature>
<feature type="transmembrane region" description="Helical" evidence="2">
    <location>
        <begin position="174"/>
        <end position="194"/>
    </location>
</feature>